<evidence type="ECO:0000256" key="5">
    <source>
        <dbReference type="ARBA" id="ARBA00022552"/>
    </source>
</evidence>
<keyword evidence="7 13" id="KW-0808">Transferase</keyword>
<dbReference type="PANTHER" id="PTHR22807">
    <property type="entry name" value="NOP2 YEAST -RELATED NOL1/NOP2/FMU SUN DOMAIN-CONTAINING"/>
    <property type="match status" value="1"/>
</dbReference>
<feature type="binding site" evidence="13">
    <location>
        <position position="294"/>
    </location>
    <ligand>
        <name>S-adenosyl-L-methionine</name>
        <dbReference type="ChEBI" id="CHEBI:59789"/>
    </ligand>
</feature>
<proteinExistence type="inferred from homology"/>
<evidence type="ECO:0000256" key="3">
    <source>
        <dbReference type="ARBA" id="ARBA00012140"/>
    </source>
</evidence>
<dbReference type="InterPro" id="IPR006027">
    <property type="entry name" value="NusB_RsmB_TIM44"/>
</dbReference>
<dbReference type="InterPro" id="IPR023267">
    <property type="entry name" value="RCMT"/>
</dbReference>
<dbReference type="PROSITE" id="PS51686">
    <property type="entry name" value="SAM_MT_RSMB_NOP"/>
    <property type="match status" value="1"/>
</dbReference>
<dbReference type="Proteomes" id="UP000606720">
    <property type="component" value="Unassembled WGS sequence"/>
</dbReference>
<dbReference type="Gene3D" id="3.40.50.150">
    <property type="entry name" value="Vaccinia Virus protein VP39"/>
    <property type="match status" value="1"/>
</dbReference>
<organism evidence="15 16">
    <name type="scientific">Roseburia zhanii</name>
    <dbReference type="NCBI Taxonomy" id="2763064"/>
    <lineage>
        <taxon>Bacteria</taxon>
        <taxon>Bacillati</taxon>
        <taxon>Bacillota</taxon>
        <taxon>Clostridia</taxon>
        <taxon>Lachnospirales</taxon>
        <taxon>Lachnospiraceae</taxon>
        <taxon>Roseburia</taxon>
    </lineage>
</organism>
<dbReference type="GO" id="GO:0006355">
    <property type="term" value="P:regulation of DNA-templated transcription"/>
    <property type="evidence" value="ECO:0007669"/>
    <property type="project" value="InterPro"/>
</dbReference>
<evidence type="ECO:0000313" key="15">
    <source>
        <dbReference type="EMBL" id="MBC5714079.1"/>
    </source>
</evidence>
<protein>
    <recommendedName>
        <fullName evidence="3">16S rRNA (cytosine(967)-C(5))-methyltransferase</fullName>
        <ecNumber evidence="3">2.1.1.176</ecNumber>
    </recommendedName>
    <alternativeName>
        <fullName evidence="10">16S rRNA m5C967 methyltransferase</fullName>
    </alternativeName>
    <alternativeName>
        <fullName evidence="11">rRNA (cytosine-C(5)-)-methyltransferase RsmB</fullName>
    </alternativeName>
</protein>
<evidence type="ECO:0000259" key="14">
    <source>
        <dbReference type="PROSITE" id="PS51686"/>
    </source>
</evidence>
<evidence type="ECO:0000256" key="1">
    <source>
        <dbReference type="ARBA" id="ARBA00002724"/>
    </source>
</evidence>
<evidence type="ECO:0000256" key="2">
    <source>
        <dbReference type="ARBA" id="ARBA00004496"/>
    </source>
</evidence>
<dbReference type="GO" id="GO:0003723">
    <property type="term" value="F:RNA binding"/>
    <property type="evidence" value="ECO:0007669"/>
    <property type="project" value="UniProtKB-UniRule"/>
</dbReference>
<keyword evidence="16" id="KW-1185">Reference proteome</keyword>
<comment type="subcellular location">
    <subcellularLocation>
        <location evidence="2">Cytoplasm</location>
    </subcellularLocation>
</comment>
<dbReference type="EMBL" id="JACOPH010000005">
    <property type="protein sequence ID" value="MBC5714079.1"/>
    <property type="molecule type" value="Genomic_DNA"/>
</dbReference>
<feature type="binding site" evidence="13">
    <location>
        <position position="339"/>
    </location>
    <ligand>
        <name>S-adenosyl-L-methionine</name>
        <dbReference type="ChEBI" id="CHEBI:59789"/>
    </ligand>
</feature>
<feature type="domain" description="SAM-dependent MTase RsmB/NOP-type" evidence="14">
    <location>
        <begin position="175"/>
        <end position="439"/>
    </location>
</feature>
<evidence type="ECO:0000256" key="9">
    <source>
        <dbReference type="ARBA" id="ARBA00022884"/>
    </source>
</evidence>
<dbReference type="PANTHER" id="PTHR22807:SF53">
    <property type="entry name" value="RIBOSOMAL RNA SMALL SUBUNIT METHYLTRANSFERASE B-RELATED"/>
    <property type="match status" value="1"/>
</dbReference>
<evidence type="ECO:0000313" key="16">
    <source>
        <dbReference type="Proteomes" id="UP000606720"/>
    </source>
</evidence>
<keyword evidence="5" id="KW-0698">rRNA processing</keyword>
<evidence type="ECO:0000256" key="7">
    <source>
        <dbReference type="ARBA" id="ARBA00022679"/>
    </source>
</evidence>
<keyword evidence="8 13" id="KW-0949">S-adenosyl-L-methionine</keyword>
<dbReference type="GO" id="GO:0008649">
    <property type="term" value="F:rRNA methyltransferase activity"/>
    <property type="evidence" value="ECO:0007669"/>
    <property type="project" value="InterPro"/>
</dbReference>
<dbReference type="InterPro" id="IPR029063">
    <property type="entry name" value="SAM-dependent_MTases_sf"/>
</dbReference>
<dbReference type="InterPro" id="IPR049560">
    <property type="entry name" value="MeTrfase_RsmB-F_NOP2_cat"/>
</dbReference>
<keyword evidence="4" id="KW-0963">Cytoplasm</keyword>
<evidence type="ECO:0000256" key="6">
    <source>
        <dbReference type="ARBA" id="ARBA00022603"/>
    </source>
</evidence>
<comment type="catalytic activity">
    <reaction evidence="12">
        <text>cytidine(967) in 16S rRNA + S-adenosyl-L-methionine = 5-methylcytidine(967) in 16S rRNA + S-adenosyl-L-homocysteine + H(+)</text>
        <dbReference type="Rhea" id="RHEA:42748"/>
        <dbReference type="Rhea" id="RHEA-COMP:10219"/>
        <dbReference type="Rhea" id="RHEA-COMP:10220"/>
        <dbReference type="ChEBI" id="CHEBI:15378"/>
        <dbReference type="ChEBI" id="CHEBI:57856"/>
        <dbReference type="ChEBI" id="CHEBI:59789"/>
        <dbReference type="ChEBI" id="CHEBI:74483"/>
        <dbReference type="ChEBI" id="CHEBI:82748"/>
        <dbReference type="EC" id="2.1.1.176"/>
    </reaction>
</comment>
<sequence length="439" mass="49574">MTDGINIRELVLEILLAVTKEEEYSHIALSSVLEKHQYLTKQERSFITRVSEGTLENMIELDYIIDQFSNTKVKKMKPVIRCILRMGVYQLKYMDSVPASAACNEAVKLAERKGFRNLKGFVNGVLRNISRNLEKIEYPDEKKYPYEAISVRTSVPVWMLKQWSKDYGLNKAKTIAESFQTKKGTAIRINLTKTTKEALMESLSKQGIQAEPVVLKEYPDFDYAMYLTGYDYLAGIPEFVQGDFTVQDVSSMLVTHVAAPKAGDYVIDVCSAPGGKSLHAAELMQGEGMVEARDLTGYKVDLIKENISRCGMKNICAKQMDACILDEASIKKADLVIADLPCSGLGVLRKKPDIRYRMTEEKEKSLAALQRQILSVVCEYVKDGGTLLYSTCTIDRMENEENTAWFLANHPEFTLLLERQIFPDAGEGDGFYMAKFIRK</sequence>
<name>A0A923LQ74_9FIRM</name>
<dbReference type="Pfam" id="PF22458">
    <property type="entry name" value="RsmF-B_ferredox"/>
    <property type="match status" value="1"/>
</dbReference>
<comment type="function">
    <text evidence="1">Specifically methylates the cytosine at position 967 (m5C967) of 16S rRNA.</text>
</comment>
<dbReference type="SUPFAM" id="SSF53335">
    <property type="entry name" value="S-adenosyl-L-methionine-dependent methyltransferases"/>
    <property type="match status" value="1"/>
</dbReference>
<accession>A0A923LQ74</accession>
<comment type="caution">
    <text evidence="15">The sequence shown here is derived from an EMBL/GenBank/DDBJ whole genome shotgun (WGS) entry which is preliminary data.</text>
</comment>
<dbReference type="InterPro" id="IPR054728">
    <property type="entry name" value="RsmB-like_ferredoxin"/>
</dbReference>
<comment type="similarity">
    <text evidence="13">Belongs to the class I-like SAM-binding methyltransferase superfamily. RsmB/NOP family.</text>
</comment>
<evidence type="ECO:0000256" key="11">
    <source>
        <dbReference type="ARBA" id="ARBA00031088"/>
    </source>
</evidence>
<dbReference type="RefSeq" id="WP_186866838.1">
    <property type="nucleotide sequence ID" value="NZ_JACOPH010000005.1"/>
</dbReference>
<feature type="binding site" evidence="13">
    <location>
        <begin position="270"/>
        <end position="276"/>
    </location>
    <ligand>
        <name>S-adenosyl-L-methionine</name>
        <dbReference type="ChEBI" id="CHEBI:59789"/>
    </ligand>
</feature>
<dbReference type="SUPFAM" id="SSF48013">
    <property type="entry name" value="NusB-like"/>
    <property type="match status" value="1"/>
</dbReference>
<feature type="binding site" evidence="13">
    <location>
        <position position="321"/>
    </location>
    <ligand>
        <name>S-adenosyl-L-methionine</name>
        <dbReference type="ChEBI" id="CHEBI:59789"/>
    </ligand>
</feature>
<evidence type="ECO:0000256" key="10">
    <source>
        <dbReference type="ARBA" id="ARBA00030399"/>
    </source>
</evidence>
<feature type="active site" description="Nucleophile" evidence="13">
    <location>
        <position position="392"/>
    </location>
</feature>
<evidence type="ECO:0000256" key="8">
    <source>
        <dbReference type="ARBA" id="ARBA00022691"/>
    </source>
</evidence>
<dbReference type="Gene3D" id="1.10.940.10">
    <property type="entry name" value="NusB-like"/>
    <property type="match status" value="1"/>
</dbReference>
<reference evidence="15" key="1">
    <citation type="submission" date="2020-08" db="EMBL/GenBank/DDBJ databases">
        <title>Genome public.</title>
        <authorList>
            <person name="Liu C."/>
            <person name="Sun Q."/>
        </authorList>
    </citation>
    <scope>NUCLEOTIDE SEQUENCE</scope>
    <source>
        <strain evidence="15">BX1005</strain>
    </source>
</reference>
<dbReference type="InterPro" id="IPR001678">
    <property type="entry name" value="MeTrfase_RsmB-F_NOP2_dom"/>
</dbReference>
<evidence type="ECO:0000256" key="12">
    <source>
        <dbReference type="ARBA" id="ARBA00047283"/>
    </source>
</evidence>
<dbReference type="AlphaFoldDB" id="A0A923LQ74"/>
<keyword evidence="6 13" id="KW-0489">Methyltransferase</keyword>
<dbReference type="GO" id="GO:0005737">
    <property type="term" value="C:cytoplasm"/>
    <property type="evidence" value="ECO:0007669"/>
    <property type="project" value="UniProtKB-SubCell"/>
</dbReference>
<dbReference type="PRINTS" id="PR02008">
    <property type="entry name" value="RCMTFAMILY"/>
</dbReference>
<gene>
    <name evidence="15" type="primary">rsmB</name>
    <name evidence="15" type="ORF">H8S17_07640</name>
</gene>
<evidence type="ECO:0000256" key="13">
    <source>
        <dbReference type="PROSITE-ProRule" id="PRU01023"/>
    </source>
</evidence>
<dbReference type="Pfam" id="PF01189">
    <property type="entry name" value="Methyltr_RsmB-F"/>
    <property type="match status" value="1"/>
</dbReference>
<dbReference type="Pfam" id="PF01029">
    <property type="entry name" value="NusB"/>
    <property type="match status" value="1"/>
</dbReference>
<dbReference type="InterPro" id="IPR004573">
    <property type="entry name" value="rRNA_ssu_MeTfrase_B"/>
</dbReference>
<keyword evidence="9 13" id="KW-0694">RNA-binding</keyword>
<dbReference type="Gene3D" id="3.30.70.1170">
    <property type="entry name" value="Sun protein, domain 3"/>
    <property type="match status" value="1"/>
</dbReference>
<dbReference type="NCBIfam" id="TIGR00563">
    <property type="entry name" value="rsmB"/>
    <property type="match status" value="1"/>
</dbReference>
<dbReference type="NCBIfam" id="NF011494">
    <property type="entry name" value="PRK14902.1"/>
    <property type="match status" value="1"/>
</dbReference>
<dbReference type="InterPro" id="IPR035926">
    <property type="entry name" value="NusB-like_sf"/>
</dbReference>
<dbReference type="EC" id="2.1.1.176" evidence="3"/>
<evidence type="ECO:0000256" key="4">
    <source>
        <dbReference type="ARBA" id="ARBA00022490"/>
    </source>
</evidence>